<dbReference type="Pfam" id="PF18291">
    <property type="entry name" value="HU-HIG"/>
    <property type="match status" value="1"/>
</dbReference>
<dbReference type="Gene3D" id="4.10.520.10">
    <property type="entry name" value="IHF-like DNA-binding proteins"/>
    <property type="match status" value="1"/>
</dbReference>
<dbReference type="InterPro" id="IPR041607">
    <property type="entry name" value="HU-HIG"/>
</dbReference>
<protein>
    <recommendedName>
        <fullName evidence="1">HU domain-containing protein</fullName>
    </recommendedName>
</protein>
<name>A0A645JTP4_9ZZZZ</name>
<dbReference type="InterPro" id="IPR005902">
    <property type="entry name" value="HU_DNA-bd_put"/>
</dbReference>
<evidence type="ECO:0000259" key="1">
    <source>
        <dbReference type="Pfam" id="PF18291"/>
    </source>
</evidence>
<dbReference type="GO" id="GO:0003677">
    <property type="term" value="F:DNA binding"/>
    <property type="evidence" value="ECO:0007669"/>
    <property type="project" value="InterPro"/>
</dbReference>
<dbReference type="SUPFAM" id="SSF47729">
    <property type="entry name" value="IHF-like DNA-binding proteins"/>
    <property type="match status" value="1"/>
</dbReference>
<dbReference type="NCBIfam" id="TIGR01201">
    <property type="entry name" value="HU_rel"/>
    <property type="match status" value="1"/>
</dbReference>
<comment type="caution">
    <text evidence="2">The sequence shown here is derived from an EMBL/GenBank/DDBJ whole genome shotgun (WGS) entry which is preliminary data.</text>
</comment>
<dbReference type="InterPro" id="IPR010992">
    <property type="entry name" value="IHF-like_DNA-bd_dom_sf"/>
</dbReference>
<evidence type="ECO:0000313" key="2">
    <source>
        <dbReference type="EMBL" id="MPN62653.1"/>
    </source>
</evidence>
<accession>A0A645JTP4</accession>
<proteinExistence type="predicted"/>
<feature type="domain" description="HU" evidence="1">
    <location>
        <begin position="2"/>
        <end position="101"/>
    </location>
</feature>
<dbReference type="AlphaFoldDB" id="A0A645JTP4"/>
<reference evidence="2" key="1">
    <citation type="submission" date="2019-08" db="EMBL/GenBank/DDBJ databases">
        <authorList>
            <person name="Kucharzyk K."/>
            <person name="Murdoch R.W."/>
            <person name="Higgins S."/>
            <person name="Loffler F."/>
        </authorList>
    </citation>
    <scope>NUCLEOTIDE SEQUENCE</scope>
</reference>
<organism evidence="2">
    <name type="scientific">bioreactor metagenome</name>
    <dbReference type="NCBI Taxonomy" id="1076179"/>
    <lineage>
        <taxon>unclassified sequences</taxon>
        <taxon>metagenomes</taxon>
        <taxon>ecological metagenomes</taxon>
    </lineage>
</organism>
<sequence>MAQMIKGQTINFKKLAAMIEKSSTVSKGDALNALDALVASTTWMLQEGHSVKFDGLGTFYPKAKVKAVNTPEEVTADTVLRVGVGFTPETDFKEDMKGVSISVEPLEEEGTPTPP</sequence>
<dbReference type="EMBL" id="VSSQ01140975">
    <property type="protein sequence ID" value="MPN62653.1"/>
    <property type="molecule type" value="Genomic_DNA"/>
</dbReference>
<gene>
    <name evidence="2" type="ORF">SDC9_210405</name>
</gene>